<reference evidence="2 3" key="1">
    <citation type="submission" date="2015-03" db="EMBL/GenBank/DDBJ databases">
        <authorList>
            <consortium name="Pathogen Informatics"/>
            <person name="Murphy D."/>
        </authorList>
    </citation>
    <scope>NUCLEOTIDE SEQUENCE [LARGE SCALE GENOMIC DNA]</scope>
    <source>
        <strain evidence="2 3">PAP036</strain>
    </source>
</reference>
<gene>
    <name evidence="2" type="ORF">ERS075527_00769</name>
</gene>
<accession>A0AB33T1F9</accession>
<sequence length="88" mass="10183">MPTQPREMDQMTTAFDEYQERRAPYNGHIRAQGDLPWFEDPTRRLAVCKRLGLPEDTEPLEVRRALFERSGLGTGRNSSYTNRGDNLV</sequence>
<feature type="compositionally biased region" description="Polar residues" evidence="1">
    <location>
        <begin position="75"/>
        <end position="88"/>
    </location>
</feature>
<feature type="region of interest" description="Disordered" evidence="1">
    <location>
        <begin position="69"/>
        <end position="88"/>
    </location>
</feature>
<proteinExistence type="predicted"/>
<evidence type="ECO:0000313" key="2">
    <source>
        <dbReference type="EMBL" id="CPT06422.1"/>
    </source>
</evidence>
<organism evidence="2 3">
    <name type="scientific">Mycobacteroides abscessus</name>
    <dbReference type="NCBI Taxonomy" id="36809"/>
    <lineage>
        <taxon>Bacteria</taxon>
        <taxon>Bacillati</taxon>
        <taxon>Actinomycetota</taxon>
        <taxon>Actinomycetes</taxon>
        <taxon>Mycobacteriales</taxon>
        <taxon>Mycobacteriaceae</taxon>
        <taxon>Mycobacteroides</taxon>
    </lineage>
</organism>
<dbReference type="Proteomes" id="UP000038487">
    <property type="component" value="Unassembled WGS sequence"/>
</dbReference>
<comment type="caution">
    <text evidence="2">The sequence shown here is derived from an EMBL/GenBank/DDBJ whole genome shotgun (WGS) entry which is preliminary data.</text>
</comment>
<name>A0AB33T1F9_9MYCO</name>
<protein>
    <submittedName>
        <fullName evidence="2">Uncharacterized protein</fullName>
    </submittedName>
</protein>
<evidence type="ECO:0000313" key="3">
    <source>
        <dbReference type="Proteomes" id="UP000038487"/>
    </source>
</evidence>
<evidence type="ECO:0000256" key="1">
    <source>
        <dbReference type="SAM" id="MobiDB-lite"/>
    </source>
</evidence>
<dbReference type="EMBL" id="CSUW01000002">
    <property type="protein sequence ID" value="CPT06422.1"/>
    <property type="molecule type" value="Genomic_DNA"/>
</dbReference>
<dbReference type="AlphaFoldDB" id="A0AB33T1F9"/>